<reference evidence="10" key="1">
    <citation type="journal article" date="2019" name="Int. J. Syst. Evol. Microbiol.">
        <title>The Global Catalogue of Microorganisms (GCM) 10K type strain sequencing project: providing services to taxonomists for standard genome sequencing and annotation.</title>
        <authorList>
            <consortium name="The Broad Institute Genomics Platform"/>
            <consortium name="The Broad Institute Genome Sequencing Center for Infectious Disease"/>
            <person name="Wu L."/>
            <person name="Ma J."/>
        </authorList>
    </citation>
    <scope>NUCLEOTIDE SEQUENCE [LARGE SCALE GENOMIC DNA]</scope>
    <source>
        <strain evidence="10">JCM 13023</strain>
    </source>
</reference>
<dbReference type="InterPro" id="IPR000620">
    <property type="entry name" value="EamA_dom"/>
</dbReference>
<keyword evidence="5 7" id="KW-0472">Membrane</keyword>
<comment type="caution">
    <text evidence="9">The sequence shown here is derived from an EMBL/GenBank/DDBJ whole genome shotgun (WGS) entry which is preliminary data.</text>
</comment>
<dbReference type="PANTHER" id="PTHR32322">
    <property type="entry name" value="INNER MEMBRANE TRANSPORTER"/>
    <property type="match status" value="1"/>
</dbReference>
<feature type="domain" description="EamA" evidence="8">
    <location>
        <begin position="14"/>
        <end position="137"/>
    </location>
</feature>
<feature type="transmembrane region" description="Helical" evidence="7">
    <location>
        <begin position="12"/>
        <end position="34"/>
    </location>
</feature>
<dbReference type="EMBL" id="BAAALN010000005">
    <property type="protein sequence ID" value="GAA1238563.1"/>
    <property type="molecule type" value="Genomic_DNA"/>
</dbReference>
<evidence type="ECO:0000256" key="4">
    <source>
        <dbReference type="ARBA" id="ARBA00022989"/>
    </source>
</evidence>
<comment type="subcellular location">
    <subcellularLocation>
        <location evidence="1">Membrane</location>
        <topology evidence="1">Multi-pass membrane protein</topology>
    </subcellularLocation>
</comment>
<evidence type="ECO:0000256" key="2">
    <source>
        <dbReference type="ARBA" id="ARBA00007362"/>
    </source>
</evidence>
<dbReference type="Gene3D" id="1.10.3730.20">
    <property type="match status" value="2"/>
</dbReference>
<sequence length="331" mass="35470">MDRTLVSMLPRDRLLAAFVAVVWGCNFLAIHATLTHFPPLFAGALRFLVIAIPTMLLIPRPKVKARWLIGYGLGFGTLQFAFLFVGMYSGMPTGLASLVLQSSAPFTVLLGAVLLRERLSRRQLAGIALAIVGMAAIAWQRAEYAALLPVILTLLGGLSWAAGNLCSRQAKPDNSLHFTLWMSVVPPLPMFALSLVFEGPARQWRSLATIDEGWIALAGLGYIVLLGTILGSGIWTTLMRRNPASSVAPFSLLVPVVGMTLSFLLLDERPTPVEIAAAVVVVVGVFLGSTTARLTRGRGRDRPPEPAVAAEEPDETQPGVPLVPPRAPSGH</sequence>
<gene>
    <name evidence="9" type="ORF">GCM10009676_24000</name>
</gene>
<organism evidence="9 10">
    <name type="scientific">Prauserella halophila</name>
    <dbReference type="NCBI Taxonomy" id="185641"/>
    <lineage>
        <taxon>Bacteria</taxon>
        <taxon>Bacillati</taxon>
        <taxon>Actinomycetota</taxon>
        <taxon>Actinomycetes</taxon>
        <taxon>Pseudonocardiales</taxon>
        <taxon>Pseudonocardiaceae</taxon>
        <taxon>Prauserella</taxon>
    </lineage>
</organism>
<name>A0ABP4GU22_9PSEU</name>
<feature type="transmembrane region" description="Helical" evidence="7">
    <location>
        <begin position="213"/>
        <end position="235"/>
    </location>
</feature>
<protein>
    <submittedName>
        <fullName evidence="9">EamA family transporter</fullName>
    </submittedName>
</protein>
<feature type="transmembrane region" description="Helical" evidence="7">
    <location>
        <begin position="95"/>
        <end position="115"/>
    </location>
</feature>
<evidence type="ECO:0000256" key="5">
    <source>
        <dbReference type="ARBA" id="ARBA00023136"/>
    </source>
</evidence>
<proteinExistence type="inferred from homology"/>
<evidence type="ECO:0000259" key="8">
    <source>
        <dbReference type="Pfam" id="PF00892"/>
    </source>
</evidence>
<feature type="compositionally biased region" description="Pro residues" evidence="6">
    <location>
        <begin position="321"/>
        <end position="331"/>
    </location>
</feature>
<feature type="transmembrane region" description="Helical" evidence="7">
    <location>
        <begin position="272"/>
        <end position="292"/>
    </location>
</feature>
<feature type="region of interest" description="Disordered" evidence="6">
    <location>
        <begin position="295"/>
        <end position="331"/>
    </location>
</feature>
<feature type="transmembrane region" description="Helical" evidence="7">
    <location>
        <begin position="124"/>
        <end position="140"/>
    </location>
</feature>
<keyword evidence="4 7" id="KW-1133">Transmembrane helix</keyword>
<feature type="transmembrane region" description="Helical" evidence="7">
    <location>
        <begin position="178"/>
        <end position="197"/>
    </location>
</feature>
<dbReference type="PANTHER" id="PTHR32322:SF9">
    <property type="entry name" value="AMINO-ACID METABOLITE EFFLUX PUMP-RELATED"/>
    <property type="match status" value="1"/>
</dbReference>
<dbReference type="SUPFAM" id="SSF103481">
    <property type="entry name" value="Multidrug resistance efflux transporter EmrE"/>
    <property type="match status" value="2"/>
</dbReference>
<feature type="transmembrane region" description="Helical" evidence="7">
    <location>
        <begin position="247"/>
        <end position="266"/>
    </location>
</feature>
<dbReference type="InterPro" id="IPR037185">
    <property type="entry name" value="EmrE-like"/>
</dbReference>
<dbReference type="Pfam" id="PF00892">
    <property type="entry name" value="EamA"/>
    <property type="match status" value="2"/>
</dbReference>
<comment type="similarity">
    <text evidence="2">Belongs to the EamA transporter family.</text>
</comment>
<feature type="domain" description="EamA" evidence="8">
    <location>
        <begin position="149"/>
        <end position="287"/>
    </location>
</feature>
<accession>A0ABP4GU22</accession>
<evidence type="ECO:0000256" key="1">
    <source>
        <dbReference type="ARBA" id="ARBA00004141"/>
    </source>
</evidence>
<evidence type="ECO:0000256" key="6">
    <source>
        <dbReference type="SAM" id="MobiDB-lite"/>
    </source>
</evidence>
<feature type="transmembrane region" description="Helical" evidence="7">
    <location>
        <begin position="146"/>
        <end position="166"/>
    </location>
</feature>
<feature type="transmembrane region" description="Helical" evidence="7">
    <location>
        <begin position="70"/>
        <end position="89"/>
    </location>
</feature>
<evidence type="ECO:0000313" key="10">
    <source>
        <dbReference type="Proteomes" id="UP001500653"/>
    </source>
</evidence>
<evidence type="ECO:0000256" key="7">
    <source>
        <dbReference type="SAM" id="Phobius"/>
    </source>
</evidence>
<dbReference type="InterPro" id="IPR050638">
    <property type="entry name" value="AA-Vitamin_Transporters"/>
</dbReference>
<evidence type="ECO:0000256" key="3">
    <source>
        <dbReference type="ARBA" id="ARBA00022692"/>
    </source>
</evidence>
<keyword evidence="10" id="KW-1185">Reference proteome</keyword>
<feature type="transmembrane region" description="Helical" evidence="7">
    <location>
        <begin position="40"/>
        <end position="58"/>
    </location>
</feature>
<dbReference type="Proteomes" id="UP001500653">
    <property type="component" value="Unassembled WGS sequence"/>
</dbReference>
<keyword evidence="3 7" id="KW-0812">Transmembrane</keyword>
<evidence type="ECO:0000313" key="9">
    <source>
        <dbReference type="EMBL" id="GAA1238563.1"/>
    </source>
</evidence>